<keyword evidence="1" id="KW-0732">Signal</keyword>
<name>A0A9J6RLF8_9GAMM</name>
<feature type="signal peptide" evidence="1">
    <location>
        <begin position="1"/>
        <end position="19"/>
    </location>
</feature>
<evidence type="ECO:0000313" key="3">
    <source>
        <dbReference type="EMBL" id="MCZ0865023.1"/>
    </source>
</evidence>
<protein>
    <submittedName>
        <fullName evidence="3">PEP-CTERM sorting domain-containing protein</fullName>
    </submittedName>
</protein>
<sequence>MKKILALLLGSAISASSHAILMTEVSENAYITIGGYDIAWVAPVSQNPHNYWQPLDYSYQSQFGWSAMTLDVYNEIGGLDASDFTGSGYNATWNGSSYYDPATGARANYNSSLNSIAIATAWFSNEHLHIDYSQAIGGNAWSGLDFEGSSCPNNCNESLAFRVSPVAEPSSIALLALGLAGLGVARRKKSA</sequence>
<dbReference type="NCBIfam" id="TIGR02595">
    <property type="entry name" value="PEP_CTERM"/>
    <property type="match status" value="1"/>
</dbReference>
<keyword evidence="4" id="KW-1185">Reference proteome</keyword>
<organism evidence="3 4">
    <name type="scientific">Dasania phycosphaerae</name>
    <dbReference type="NCBI Taxonomy" id="2950436"/>
    <lineage>
        <taxon>Bacteria</taxon>
        <taxon>Pseudomonadati</taxon>
        <taxon>Pseudomonadota</taxon>
        <taxon>Gammaproteobacteria</taxon>
        <taxon>Cellvibrionales</taxon>
        <taxon>Spongiibacteraceae</taxon>
        <taxon>Dasania</taxon>
    </lineage>
</organism>
<proteinExistence type="predicted"/>
<evidence type="ECO:0000259" key="2">
    <source>
        <dbReference type="Pfam" id="PF07589"/>
    </source>
</evidence>
<feature type="domain" description="Ice-binding protein C-terminal" evidence="2">
    <location>
        <begin position="168"/>
        <end position="187"/>
    </location>
</feature>
<dbReference type="AlphaFoldDB" id="A0A9J6RLF8"/>
<evidence type="ECO:0000313" key="4">
    <source>
        <dbReference type="Proteomes" id="UP001069090"/>
    </source>
</evidence>
<dbReference type="Proteomes" id="UP001069090">
    <property type="component" value="Unassembled WGS sequence"/>
</dbReference>
<gene>
    <name evidence="3" type="ORF">O0V09_07410</name>
</gene>
<evidence type="ECO:0000256" key="1">
    <source>
        <dbReference type="SAM" id="SignalP"/>
    </source>
</evidence>
<reference evidence="3 4" key="1">
    <citation type="submission" date="2022-12" db="EMBL/GenBank/DDBJ databases">
        <title>Dasania phycosphaerae sp. nov., isolated from particulate material of the south coast of Korea.</title>
        <authorList>
            <person name="Jiang Y."/>
        </authorList>
    </citation>
    <scope>NUCLEOTIDE SEQUENCE [LARGE SCALE GENOMIC DNA]</scope>
    <source>
        <strain evidence="3 4">GY-19</strain>
    </source>
</reference>
<dbReference type="Pfam" id="PF07589">
    <property type="entry name" value="PEP-CTERM"/>
    <property type="match status" value="1"/>
</dbReference>
<dbReference type="InterPro" id="IPR013424">
    <property type="entry name" value="Ice-binding_C"/>
</dbReference>
<dbReference type="EMBL" id="JAPTGG010000005">
    <property type="protein sequence ID" value="MCZ0865023.1"/>
    <property type="molecule type" value="Genomic_DNA"/>
</dbReference>
<comment type="caution">
    <text evidence="3">The sequence shown here is derived from an EMBL/GenBank/DDBJ whole genome shotgun (WGS) entry which is preliminary data.</text>
</comment>
<feature type="chain" id="PRO_5039898086" evidence="1">
    <location>
        <begin position="20"/>
        <end position="191"/>
    </location>
</feature>
<dbReference type="RefSeq" id="WP_258331177.1">
    <property type="nucleotide sequence ID" value="NZ_JAPTGG010000005.1"/>
</dbReference>
<accession>A0A9J6RLF8</accession>